<dbReference type="Gene3D" id="2.60.480.10">
    <property type="entry name" value="eubacterium ventriosum atcc domain"/>
    <property type="match status" value="1"/>
</dbReference>
<keyword evidence="1" id="KW-0472">Membrane</keyword>
<evidence type="ECO:0000256" key="1">
    <source>
        <dbReference type="SAM" id="Phobius"/>
    </source>
</evidence>
<keyword evidence="1" id="KW-0812">Transmembrane</keyword>
<keyword evidence="5" id="KW-1185">Reference proteome</keyword>
<reference evidence="5" key="2">
    <citation type="submission" date="2015-05" db="EMBL/GenBank/DDBJ databases">
        <authorList>
            <consortium name="Pathogen Informatics"/>
        </authorList>
    </citation>
    <scope>NUCLEOTIDE SEQUENCE [LARGE SCALE GENOMIC DNA]</scope>
    <source>
        <strain evidence="5">T1-815</strain>
    </source>
</reference>
<gene>
    <name evidence="4" type="ORF">LD38_14015</name>
    <name evidence="3" type="ORF">T1815_08731</name>
</gene>
<evidence type="ECO:0000313" key="3">
    <source>
        <dbReference type="EMBL" id="CRL34573.1"/>
    </source>
</evidence>
<dbReference type="EMBL" id="CVRQ01000011">
    <property type="protein sequence ID" value="CRL34573.1"/>
    <property type="molecule type" value="Genomic_DNA"/>
</dbReference>
<reference evidence="3" key="3">
    <citation type="submission" date="2015-05" db="EMBL/GenBank/DDBJ databases">
        <authorList>
            <person name="Wang D.B."/>
            <person name="Wang M."/>
        </authorList>
    </citation>
    <scope>NUCLEOTIDE SEQUENCE [LARGE SCALE GENOMIC DNA]</scope>
    <source>
        <strain evidence="3">T1-815</strain>
    </source>
</reference>
<accession>A0A0M6WH08</accession>
<evidence type="ECO:0000313" key="6">
    <source>
        <dbReference type="Proteomes" id="UP000245905"/>
    </source>
</evidence>
<dbReference type="AlphaFoldDB" id="A0A0M6WH08"/>
<dbReference type="EMBL" id="JRFS01000036">
    <property type="protein sequence ID" value="PWE82688.1"/>
    <property type="molecule type" value="Genomic_DNA"/>
</dbReference>
<feature type="domain" description="Stage V sporulation protein AA" evidence="2">
    <location>
        <begin position="14"/>
        <end position="95"/>
    </location>
</feature>
<dbReference type="Proteomes" id="UP000049472">
    <property type="component" value="Unassembled WGS sequence"/>
</dbReference>
<dbReference type="InterPro" id="IPR021997">
    <property type="entry name" value="SporV_AA"/>
</dbReference>
<protein>
    <submittedName>
        <fullName evidence="3">SpoVAA</fullName>
    </submittedName>
</protein>
<evidence type="ECO:0000313" key="5">
    <source>
        <dbReference type="Proteomes" id="UP000049472"/>
    </source>
</evidence>
<reference evidence="4 6" key="1">
    <citation type="submission" date="2014-09" db="EMBL/GenBank/DDBJ databases">
        <title>Butyrate-producing bacteria isolated from human gut.</title>
        <authorList>
            <person name="Zhang Q."/>
            <person name="Zhao L."/>
        </authorList>
    </citation>
    <scope>NUCLEOTIDE SEQUENCE [LARGE SCALE GENOMIC DNA]</scope>
    <source>
        <strain evidence="4 6">R22</strain>
    </source>
</reference>
<organism evidence="3 5">
    <name type="scientific">Agathobacter rectalis</name>
    <dbReference type="NCBI Taxonomy" id="39491"/>
    <lineage>
        <taxon>Bacteria</taxon>
        <taxon>Bacillati</taxon>
        <taxon>Bacillota</taxon>
        <taxon>Clostridia</taxon>
        <taxon>Lachnospirales</taxon>
        <taxon>Lachnospiraceae</taxon>
        <taxon>Agathobacter</taxon>
    </lineage>
</organism>
<feature type="transmembrane region" description="Helical" evidence="1">
    <location>
        <begin position="150"/>
        <end position="169"/>
    </location>
</feature>
<dbReference type="Pfam" id="PF12164">
    <property type="entry name" value="SporV_AA"/>
    <property type="match status" value="1"/>
</dbReference>
<proteinExistence type="predicted"/>
<dbReference type="InterPro" id="IPR038548">
    <property type="entry name" value="SporV_AA_N_sf"/>
</dbReference>
<dbReference type="RefSeq" id="WP_055061273.1">
    <property type="nucleotide sequence ID" value="NZ_CVRQ01000011.1"/>
</dbReference>
<evidence type="ECO:0000259" key="2">
    <source>
        <dbReference type="Pfam" id="PF12164"/>
    </source>
</evidence>
<evidence type="ECO:0000313" key="4">
    <source>
        <dbReference type="EMBL" id="PWE82688.1"/>
    </source>
</evidence>
<sequence>MPEHTDTTKEKILVYIRAEQQKTLHRRQVCINDIASVYCKYSRYEGQIKGMIVDKIRGKKSVISVMKIIEQITEIYDDAQVISIGEPEVLVEYDDNSKNKILEALKVAAVCILIFFGSAFTIMAFNNDISISGVFEHFYKQIMGVDKPQVSVLEVFYCIGLAVGIILFFNHIGKRKLSDDVTPIQVEMDKHNKDTWNTIIDKVKEKQDV</sequence>
<feature type="transmembrane region" description="Helical" evidence="1">
    <location>
        <begin position="107"/>
        <end position="125"/>
    </location>
</feature>
<dbReference type="Proteomes" id="UP000245905">
    <property type="component" value="Unassembled WGS sequence"/>
</dbReference>
<name>A0A0M6WH08_9FIRM</name>
<keyword evidence="1" id="KW-1133">Transmembrane helix</keyword>